<dbReference type="SUPFAM" id="SSF55277">
    <property type="entry name" value="GYF domain"/>
    <property type="match status" value="1"/>
</dbReference>
<feature type="compositionally biased region" description="Polar residues" evidence="1">
    <location>
        <begin position="577"/>
        <end position="597"/>
    </location>
</feature>
<feature type="region of interest" description="Disordered" evidence="1">
    <location>
        <begin position="902"/>
        <end position="937"/>
    </location>
</feature>
<dbReference type="Pfam" id="PF02213">
    <property type="entry name" value="GYF"/>
    <property type="match status" value="1"/>
</dbReference>
<gene>
    <name evidence="3" type="ORF">TRITD_3Av1G248320</name>
</gene>
<feature type="compositionally biased region" description="Basic and acidic residues" evidence="1">
    <location>
        <begin position="432"/>
        <end position="445"/>
    </location>
</feature>
<feature type="region of interest" description="Disordered" evidence="1">
    <location>
        <begin position="672"/>
        <end position="693"/>
    </location>
</feature>
<feature type="region of interest" description="Disordered" evidence="1">
    <location>
        <begin position="409"/>
        <end position="462"/>
    </location>
</feature>
<evidence type="ECO:0000259" key="2">
    <source>
        <dbReference type="PROSITE" id="PS50829"/>
    </source>
</evidence>
<proteinExistence type="predicted"/>
<sequence>MCACFADVLSLGIEEDRSTAAAMGFVDDPKDQQHLENSIPLSPQWLYAKPSDAKISAPHGSLLEPSEKDVRMLEGSGAKKERRRNAFDAGWLDEERETSLLGRRDHKKEVDREVENRKNDRRSDNVSARDNNDSRAAPTSGRWDDGSTRNSGNEGRRDGKWSLRWGPDDKEKDSKPEKKMDAEKDEPHGEKQTLPVRLLPESDSRDKWRPRHRQETQTSGTATYRAAPGFGLEKGRVKESNVGFAPGRGRANPNSVPSFSHPSSAGPIGAPPVYGRRAATAGAFRYPRGKLLDIYRQQKVVQSFEDGRRMLEEVPPITLSTSVKPLAFVTPDNSEEVVLEDIRKGRVTSSEATNTTALQKERNKDLEAFGIDANKDKSAEAFSGLSHEGSAALISEKDAFYNEGMFAGGITGPPKKPTEENAPSHPHGLSGIREETKFNEVKPSADIDPSTKLPDDSNAQLNVNVDYPTGQASYTETKAGGQDSYPEELTLYYLDPQGGVQGPFMGTDIVSWYEDGYFGLELPVRLAQAPDDAPFRPLSDLMPYLGHKPQSLPPVSHGGSAESPDSVHNNFEDALPTSGSFGKSDQTSKADSGNYAANPTRGDQEALVQSRTGWFPSVEAQKTEANPDIRQQRIPETVSQDAEEVLYTGRPTSGMGQSRPDFDNDRADFQLTSLDSRSGVGEANLPKQDAPRENELSPLGLLWSELEGMHPKQPLSSNVLGVNERRNPKPTAPKDIPPANIRHGPLSRMNEAPVVRDEWPVNLGRLDSINDANMSGLISQVEPELGHLNYEEQMLLTQIRREQLQQEQMMGRNNLEFSGQFAGQLLNDLHHQPHHFQRQHDAAIEQLIQAKFGHGHHREQHNDMLDVLSRSNQRQALPLEQQILLGLHHDQLQTQQLANAIRQHAGREEERHLSGGWPMDDPSQFIRTGTSPNQSHASRLGQFDLLQSLQRSSSVEHHDHLDRSLSMHERLHRGGQGIHSLERSGSLPGGAPLPNPDVVNALARHHGLGQMETHGDLYSAGQMPMHASGVHPQQHRLQEQLSGSHMGRLERNWSDANGQLQNSLMEASRINQLQIEAEKQRRNVEMNLPIDNPHAWASLMNNERNPEAELSDMIHQKLVLQAQQSRGFPDVPAPASFGRKDPSSLFAQPAADNPLRSSVDRLSFDDPLAERSHFSKMGHLGQDGPTTLDILPNNIEMNRKLGLRSSSATMLDMQRGEFPDVMGGSASTNQLVGNANDVARRKRQGSSANLAVEDTDFSEAVSNWVDTGIPKGSSHSLLKRTANPHAATSQAASTDLSSAIRSKKAGHASSASSDEHKMESGVTSAAHAVEATASANKEAGSFGIPPSSNQDASGPSFSEMLKSTKKPPLQYDASESADGGPGGKGTKKKAKKGKQIDPSLLGFKVHSNRILMGEIHRPDD</sequence>
<reference evidence="3 4" key="1">
    <citation type="submission" date="2017-09" db="EMBL/GenBank/DDBJ databases">
        <authorList>
            <consortium name="International Durum Wheat Genome Sequencing Consortium (IDWGSC)"/>
            <person name="Milanesi L."/>
        </authorList>
    </citation>
    <scope>NUCLEOTIDE SEQUENCE [LARGE SCALE GENOMIC DNA]</scope>
    <source>
        <strain evidence="4">cv. Svevo</strain>
    </source>
</reference>
<feature type="compositionally biased region" description="Polar residues" evidence="1">
    <location>
        <begin position="925"/>
        <end position="937"/>
    </location>
</feature>
<feature type="region of interest" description="Disordered" evidence="1">
    <location>
        <begin position="714"/>
        <end position="745"/>
    </location>
</feature>
<dbReference type="CDD" id="cd00072">
    <property type="entry name" value="GYF"/>
    <property type="match status" value="1"/>
</dbReference>
<evidence type="ECO:0000313" key="4">
    <source>
        <dbReference type="Proteomes" id="UP000324705"/>
    </source>
</evidence>
<feature type="compositionally biased region" description="Polar residues" evidence="1">
    <location>
        <begin position="1346"/>
        <end position="1356"/>
    </location>
</feature>
<feature type="region of interest" description="Disordered" evidence="1">
    <location>
        <begin position="55"/>
        <end position="271"/>
    </location>
</feature>
<feature type="domain" description="GYF" evidence="2">
    <location>
        <begin position="488"/>
        <end position="539"/>
    </location>
</feature>
<organism evidence="3 4">
    <name type="scientific">Triticum turgidum subsp. durum</name>
    <name type="common">Durum wheat</name>
    <name type="synonym">Triticum durum</name>
    <dbReference type="NCBI Taxonomy" id="4567"/>
    <lineage>
        <taxon>Eukaryota</taxon>
        <taxon>Viridiplantae</taxon>
        <taxon>Streptophyta</taxon>
        <taxon>Embryophyta</taxon>
        <taxon>Tracheophyta</taxon>
        <taxon>Spermatophyta</taxon>
        <taxon>Magnoliopsida</taxon>
        <taxon>Liliopsida</taxon>
        <taxon>Poales</taxon>
        <taxon>Poaceae</taxon>
        <taxon>BOP clade</taxon>
        <taxon>Pooideae</taxon>
        <taxon>Triticodae</taxon>
        <taxon>Triticeae</taxon>
        <taxon>Triticinae</taxon>
        <taxon>Triticum</taxon>
    </lineage>
</organism>
<dbReference type="Gramene" id="TRITD3Av1G248320.5">
    <property type="protein sequence ID" value="TRITD3Av1G248320.5"/>
    <property type="gene ID" value="TRITD3Av1G248320"/>
</dbReference>
<feature type="region of interest" description="Disordered" evidence="1">
    <location>
        <begin position="546"/>
        <end position="604"/>
    </location>
</feature>
<feature type="compositionally biased region" description="Low complexity" evidence="1">
    <location>
        <begin position="1322"/>
        <end position="1335"/>
    </location>
</feature>
<feature type="compositionally biased region" description="Basic and acidic residues" evidence="1">
    <location>
        <begin position="107"/>
        <end position="124"/>
    </location>
</feature>
<feature type="compositionally biased region" description="Basic and acidic residues" evidence="1">
    <location>
        <begin position="154"/>
        <end position="191"/>
    </location>
</feature>
<dbReference type="SMART" id="SM00444">
    <property type="entry name" value="GYF"/>
    <property type="match status" value="1"/>
</dbReference>
<dbReference type="InterPro" id="IPR035445">
    <property type="entry name" value="GYF-like_dom_sf"/>
</dbReference>
<keyword evidence="4" id="KW-1185">Reference proteome</keyword>
<dbReference type="PANTHER" id="PTHR46992">
    <property type="entry name" value="GYF DOMAIN-CONTAINING PROTEIN"/>
    <property type="match status" value="1"/>
</dbReference>
<dbReference type="Proteomes" id="UP000324705">
    <property type="component" value="Chromosome 3A"/>
</dbReference>
<evidence type="ECO:0000313" key="3">
    <source>
        <dbReference type="EMBL" id="VAH68045.1"/>
    </source>
</evidence>
<feature type="compositionally biased region" description="Polar residues" evidence="1">
    <location>
        <begin position="1286"/>
        <end position="1300"/>
    </location>
</feature>
<feature type="region of interest" description="Disordered" evidence="1">
    <location>
        <begin position="971"/>
        <end position="994"/>
    </location>
</feature>
<name>A0A9R0RWB6_TRITD</name>
<feature type="compositionally biased region" description="Polar residues" evidence="1">
    <location>
        <begin position="252"/>
        <end position="263"/>
    </location>
</feature>
<dbReference type="Gene3D" id="3.30.1490.40">
    <property type="match status" value="1"/>
</dbReference>
<dbReference type="InterPro" id="IPR003169">
    <property type="entry name" value="GYF"/>
</dbReference>
<dbReference type="PROSITE" id="PS50829">
    <property type="entry name" value="GYF"/>
    <property type="match status" value="1"/>
</dbReference>
<feature type="region of interest" description="Disordered" evidence="1">
    <location>
        <begin position="1275"/>
        <end position="1420"/>
    </location>
</feature>
<dbReference type="EMBL" id="LT934115">
    <property type="protein sequence ID" value="VAH68045.1"/>
    <property type="molecule type" value="Genomic_DNA"/>
</dbReference>
<evidence type="ECO:0000256" key="1">
    <source>
        <dbReference type="SAM" id="MobiDB-lite"/>
    </source>
</evidence>
<protein>
    <recommendedName>
        <fullName evidence="2">GYF domain-containing protein</fullName>
    </recommendedName>
</protein>
<accession>A0A9R0RWB6</accession>
<dbReference type="PANTHER" id="PTHR46992:SF1">
    <property type="entry name" value="GYF DOMAIN-CONTAINING PROTEIN"/>
    <property type="match status" value="1"/>
</dbReference>